<evidence type="ECO:0000313" key="1">
    <source>
        <dbReference type="EMBL" id="ARF09987.1"/>
    </source>
</evidence>
<name>A0A1V0SE41_9VIRU</name>
<dbReference type="EMBL" id="KY684091">
    <property type="protein sequence ID" value="ARF09987.1"/>
    <property type="molecule type" value="Genomic_DNA"/>
</dbReference>
<protein>
    <submittedName>
        <fullName evidence="1">Uncharacterized protein</fullName>
    </submittedName>
</protein>
<gene>
    <name evidence="1" type="ORF">Indivirus_7_3</name>
</gene>
<sequence>MDIDIQDSQEQCHYYLILSEGNEFPSWFKMHQKGILKISLNQPQKDLYKYDFMNPDTKKGKFVGKDDKFKYYLEDISFTKRAILNDQFFMTMNVSIDVNPTFLKKYPPEIQLFYIKRVKLTYEIYAPIFQ</sequence>
<reference evidence="1" key="1">
    <citation type="journal article" date="2017" name="Science">
        <title>Giant viruses with an expanded complement of translation system components.</title>
        <authorList>
            <person name="Schulz F."/>
            <person name="Yutin N."/>
            <person name="Ivanova N.N."/>
            <person name="Ortega D.R."/>
            <person name="Lee T.K."/>
            <person name="Vierheilig J."/>
            <person name="Daims H."/>
            <person name="Horn M."/>
            <person name="Wagner M."/>
            <person name="Jensen G.J."/>
            <person name="Kyrpides N.C."/>
            <person name="Koonin E.V."/>
            <person name="Woyke T."/>
        </authorList>
    </citation>
    <scope>NUCLEOTIDE SEQUENCE</scope>
    <source>
        <strain evidence="1">ILV1</strain>
    </source>
</reference>
<proteinExistence type="predicted"/>
<organism evidence="1">
    <name type="scientific">Indivirus ILV1</name>
    <dbReference type="NCBI Taxonomy" id="1977633"/>
    <lineage>
        <taxon>Viruses</taxon>
        <taxon>Varidnaviria</taxon>
        <taxon>Bamfordvirae</taxon>
        <taxon>Nucleocytoviricota</taxon>
        <taxon>Megaviricetes</taxon>
        <taxon>Imitervirales</taxon>
        <taxon>Mimiviridae</taxon>
        <taxon>Klosneuvirinae</taxon>
        <taxon>Indivirus</taxon>
    </lineage>
</organism>
<accession>A0A1V0SE41</accession>